<dbReference type="Gene3D" id="3.30.9.10">
    <property type="entry name" value="D-Amino Acid Oxidase, subunit A, domain 2"/>
    <property type="match status" value="1"/>
</dbReference>
<dbReference type="Proteomes" id="UP000248597">
    <property type="component" value="Unassembled WGS sequence"/>
</dbReference>
<feature type="domain" description="FAD dependent oxidoreductase" evidence="2">
    <location>
        <begin position="35"/>
        <end position="400"/>
    </location>
</feature>
<evidence type="ECO:0000256" key="1">
    <source>
        <dbReference type="ARBA" id="ARBA00023002"/>
    </source>
</evidence>
<dbReference type="GO" id="GO:0016491">
    <property type="term" value="F:oxidoreductase activity"/>
    <property type="evidence" value="ECO:0007669"/>
    <property type="project" value="UniProtKB-KW"/>
</dbReference>
<keyword evidence="1" id="KW-0560">Oxidoreductase</keyword>
<gene>
    <name evidence="3" type="ORF">DI569_00290</name>
</gene>
<dbReference type="InterPro" id="IPR006076">
    <property type="entry name" value="FAD-dep_OxRdtase"/>
</dbReference>
<dbReference type="PANTHER" id="PTHR13847:SF285">
    <property type="entry name" value="FAD DEPENDENT OXIDOREDUCTASE DOMAIN-CONTAINING PROTEIN"/>
    <property type="match status" value="1"/>
</dbReference>
<protein>
    <submittedName>
        <fullName evidence="3">FAD-dependent oxidoreductase</fullName>
    </submittedName>
</protein>
<organism evidence="3 4">
    <name type="scientific">Sphingopyxis macrogoltabida</name>
    <name type="common">Sphingomonas macrogoltabidus</name>
    <dbReference type="NCBI Taxonomy" id="33050"/>
    <lineage>
        <taxon>Bacteria</taxon>
        <taxon>Pseudomonadati</taxon>
        <taxon>Pseudomonadota</taxon>
        <taxon>Alphaproteobacteria</taxon>
        <taxon>Sphingomonadales</taxon>
        <taxon>Sphingomonadaceae</taxon>
        <taxon>Sphingopyxis</taxon>
    </lineage>
</organism>
<sequence>MTAPVSPSDVGSYWLASCDDDLTPRPALSGDETVDVAIMGGGFSGLWTAYFLLQQQPDLSIAIVERQFCGFGASGRNGGWCSPRFPINPAALTRRFGADTARSMLRAQQAMVDEVGRICAAEGIDAHFNPVGVLTLARSAKQVPSLRQSYDAYARLGMEDGCTLLDAEQARAAVQATDVHGGFRLRAGATIHPGRLVRGLARALERRGVRIYEGTEVVRTEEGQNPALVTAGGTIRARQAILLAGEAFLTGHPDYRRRLIPMASTIMLTAPLTPEQWDRVGWASGECLSSYVHTTNYLTRTADGRILFGSRGALYRYGSDMDEMALRENANFDWIRDRLLEWWPSLDGIEFTHRWAGYLGVPRDWLPTVHFDAERRVGHSYGYTGHGVITSAICARALAAKVAGNAPEAAPYLRAKAPNWEVEPLRWAGIRYVQNAFLRMDLAEAAGRNAPVDAPLAQYLGEP</sequence>
<accession>A0A2W5LDE9</accession>
<dbReference type="Gene3D" id="3.50.50.60">
    <property type="entry name" value="FAD/NAD(P)-binding domain"/>
    <property type="match status" value="1"/>
</dbReference>
<evidence type="ECO:0000313" key="4">
    <source>
        <dbReference type="Proteomes" id="UP000248597"/>
    </source>
</evidence>
<dbReference type="Pfam" id="PF01266">
    <property type="entry name" value="DAO"/>
    <property type="match status" value="1"/>
</dbReference>
<evidence type="ECO:0000313" key="3">
    <source>
        <dbReference type="EMBL" id="PZQ24655.1"/>
    </source>
</evidence>
<proteinExistence type="predicted"/>
<evidence type="ECO:0000259" key="2">
    <source>
        <dbReference type="Pfam" id="PF01266"/>
    </source>
</evidence>
<dbReference type="InterPro" id="IPR036188">
    <property type="entry name" value="FAD/NAD-bd_sf"/>
</dbReference>
<dbReference type="PANTHER" id="PTHR13847">
    <property type="entry name" value="SARCOSINE DEHYDROGENASE-RELATED"/>
    <property type="match status" value="1"/>
</dbReference>
<dbReference type="EMBL" id="QFPJ01000001">
    <property type="protein sequence ID" value="PZQ24655.1"/>
    <property type="molecule type" value="Genomic_DNA"/>
</dbReference>
<name>A0A2W5LDE9_SPHMC</name>
<comment type="caution">
    <text evidence="3">The sequence shown here is derived from an EMBL/GenBank/DDBJ whole genome shotgun (WGS) entry which is preliminary data.</text>
</comment>
<reference evidence="3 4" key="1">
    <citation type="submission" date="2017-08" db="EMBL/GenBank/DDBJ databases">
        <title>Infants hospitalized years apart are colonized by the same room-sourced microbial strains.</title>
        <authorList>
            <person name="Brooks B."/>
            <person name="Olm M.R."/>
            <person name="Firek B.A."/>
            <person name="Baker R."/>
            <person name="Thomas B.C."/>
            <person name="Morowitz M.J."/>
            <person name="Banfield J.F."/>
        </authorList>
    </citation>
    <scope>NUCLEOTIDE SEQUENCE [LARGE SCALE GENOMIC DNA]</scope>
    <source>
        <strain evidence="3">S2_005_003_R2_47</strain>
    </source>
</reference>
<dbReference type="AlphaFoldDB" id="A0A2W5LDE9"/>
<dbReference type="SUPFAM" id="SSF51905">
    <property type="entry name" value="FAD/NAD(P)-binding domain"/>
    <property type="match status" value="1"/>
</dbReference>
<dbReference type="GO" id="GO:0005737">
    <property type="term" value="C:cytoplasm"/>
    <property type="evidence" value="ECO:0007669"/>
    <property type="project" value="TreeGrafter"/>
</dbReference>